<keyword evidence="4" id="KW-1185">Reference proteome</keyword>
<dbReference type="Proteomes" id="UP000291116">
    <property type="component" value="Unassembled WGS sequence"/>
</dbReference>
<feature type="region of interest" description="Disordered" evidence="1">
    <location>
        <begin position="324"/>
        <end position="385"/>
    </location>
</feature>
<feature type="transmembrane region" description="Helical" evidence="2">
    <location>
        <begin position="282"/>
        <end position="300"/>
    </location>
</feature>
<gene>
    <name evidence="3" type="ORF">PSNMU_V1.4_AUG-EV-PASAV3_0123720</name>
</gene>
<evidence type="ECO:0000256" key="2">
    <source>
        <dbReference type="SAM" id="Phobius"/>
    </source>
</evidence>
<organism evidence="3 4">
    <name type="scientific">Pseudo-nitzschia multistriata</name>
    <dbReference type="NCBI Taxonomy" id="183589"/>
    <lineage>
        <taxon>Eukaryota</taxon>
        <taxon>Sar</taxon>
        <taxon>Stramenopiles</taxon>
        <taxon>Ochrophyta</taxon>
        <taxon>Bacillariophyta</taxon>
        <taxon>Bacillariophyceae</taxon>
        <taxon>Bacillariophycidae</taxon>
        <taxon>Bacillariales</taxon>
        <taxon>Bacillariaceae</taxon>
        <taxon>Pseudo-nitzschia</taxon>
    </lineage>
</organism>
<evidence type="ECO:0000256" key="1">
    <source>
        <dbReference type="SAM" id="MobiDB-lite"/>
    </source>
</evidence>
<feature type="transmembrane region" description="Helical" evidence="2">
    <location>
        <begin position="156"/>
        <end position="180"/>
    </location>
</feature>
<evidence type="ECO:0000313" key="3">
    <source>
        <dbReference type="EMBL" id="VEU45209.1"/>
    </source>
</evidence>
<proteinExistence type="predicted"/>
<feature type="transmembrane region" description="Helical" evidence="2">
    <location>
        <begin position="187"/>
        <end position="210"/>
    </location>
</feature>
<protein>
    <submittedName>
        <fullName evidence="3">Uncharacterized protein</fullName>
    </submittedName>
</protein>
<keyword evidence="2" id="KW-1133">Transmembrane helix</keyword>
<evidence type="ECO:0000313" key="4">
    <source>
        <dbReference type="Proteomes" id="UP000291116"/>
    </source>
</evidence>
<accession>A0A448ZT38</accession>
<reference evidence="3 4" key="1">
    <citation type="submission" date="2019-01" db="EMBL/GenBank/DDBJ databases">
        <authorList>
            <person name="Ferrante I. M."/>
        </authorList>
    </citation>
    <scope>NUCLEOTIDE SEQUENCE [LARGE SCALE GENOMIC DNA]</scope>
    <source>
        <strain evidence="3 4">B856</strain>
    </source>
</reference>
<sequence length="691" mass="76455">MAIRYEAPPYAPQPGGGGSLSITVKPERWRLFAYGFFWSLMIFAKLVCATLVEPIIEAGAPPDTPAERLGCGPFNREGGPFDLEYGMGFTLDESHLTQIFGYANSCVVWDYTPAREMMAMYFPFFEYSLVIYLFLDYTSTMLSYRRGELPEWYWKLMQVVTPINIFLAAMFRMIFVCVAYEQIEGHALAFLGFQVVLLNVAITNAMYIWLTGQEYTRVTLLPCIPKISLSAPVVAFVTKIYLICTVAISVVKIYGTLLFVLGGDISWYLIPVPFTGKVLGQIIDLIWMTFNAILPFYFAYVRAENEDPFIIEIDAPKHIYRSRDDGGHNLGDANGEDEPQNGDSGPATETTGLLTGGGSDDQPPDEETPDEAPAPPPVAPTGPRIIQGQENLDSIKGSEGNNDNLANIFKTEGYTEAEAILVDGGWISDIFLPSGCPEGSKLTVRCNSTWNVKIGNLKGVGSKVVATKQRLVVVVIDGVWTIQEWADEKGPFVVKGQQNLDRFKGTGGKYFVVVANKRVVYHNADLEACKNFLMTKFGHGASRPSRMVVDVSGGKVSEDPHSCGGQNQGGGMKAGFNKWWQGWPDIRSMNTVAKTFLKTNKVGGPPKNDNLLHLFNPKDYKDVELHTYDGSWIRELYLPKANGILSGSSLTIKCNSTWGVKVLYPGNWQKDVATKTTLALIVKEGKWIVKK</sequence>
<dbReference type="EMBL" id="CAACVS010000692">
    <property type="protein sequence ID" value="VEU45209.1"/>
    <property type="molecule type" value="Genomic_DNA"/>
</dbReference>
<dbReference type="AlphaFoldDB" id="A0A448ZT38"/>
<feature type="transmembrane region" description="Helical" evidence="2">
    <location>
        <begin position="124"/>
        <end position="144"/>
    </location>
</feature>
<feature type="transmembrane region" description="Helical" evidence="2">
    <location>
        <begin position="31"/>
        <end position="52"/>
    </location>
</feature>
<dbReference type="Gene3D" id="2.60.120.1230">
    <property type="match status" value="2"/>
</dbReference>
<keyword evidence="2" id="KW-0472">Membrane</keyword>
<keyword evidence="2" id="KW-0812">Transmembrane</keyword>
<feature type="transmembrane region" description="Helical" evidence="2">
    <location>
        <begin position="240"/>
        <end position="270"/>
    </location>
</feature>
<name>A0A448ZT38_9STRA</name>
<dbReference type="OrthoDB" id="50888at2759"/>